<feature type="compositionally biased region" description="Basic and acidic residues" evidence="6">
    <location>
        <begin position="235"/>
        <end position="253"/>
    </location>
</feature>
<evidence type="ECO:0000256" key="4">
    <source>
        <dbReference type="ARBA" id="ARBA00023315"/>
    </source>
</evidence>
<dbReference type="RefSeq" id="WP_269421660.1">
    <property type="nucleotide sequence ID" value="NZ_JAPWGY010000001.1"/>
</dbReference>
<dbReference type="InterPro" id="IPR042122">
    <property type="entry name" value="Ser_AcTrfase_N_sf"/>
</dbReference>
<dbReference type="Gene3D" id="1.10.3130.10">
    <property type="entry name" value="serine acetyltransferase, domain 1"/>
    <property type="match status" value="1"/>
</dbReference>
<comment type="caution">
    <text evidence="7">The sequence shown here is derived from an EMBL/GenBank/DDBJ whole genome shotgun (WGS) entry which is preliminary data.</text>
</comment>
<dbReference type="EMBL" id="JAPWGY010000001">
    <property type="protein sequence ID" value="MCZ4279455.1"/>
    <property type="molecule type" value="Genomic_DNA"/>
</dbReference>
<dbReference type="Gene3D" id="2.160.10.10">
    <property type="entry name" value="Hexapeptide repeat proteins"/>
    <property type="match status" value="1"/>
</dbReference>
<keyword evidence="2 5" id="KW-0808">Transferase</keyword>
<dbReference type="PROSITE" id="PS00101">
    <property type="entry name" value="HEXAPEP_TRANSFERASES"/>
    <property type="match status" value="1"/>
</dbReference>
<dbReference type="Proteomes" id="UP001069802">
    <property type="component" value="Unassembled WGS sequence"/>
</dbReference>
<evidence type="ECO:0000256" key="3">
    <source>
        <dbReference type="ARBA" id="ARBA00022737"/>
    </source>
</evidence>
<reference evidence="7" key="1">
    <citation type="submission" date="2022-12" db="EMBL/GenBank/DDBJ databases">
        <title>Bacterial isolates from different developmental stages of Nematostella vectensis.</title>
        <authorList>
            <person name="Fraune S."/>
        </authorList>
    </citation>
    <scope>NUCLEOTIDE SEQUENCE</scope>
    <source>
        <strain evidence="7">G21630-S1</strain>
    </source>
</reference>
<dbReference type="NCBIfam" id="TIGR01172">
    <property type="entry name" value="cysE"/>
    <property type="match status" value="1"/>
</dbReference>
<keyword evidence="8" id="KW-1185">Reference proteome</keyword>
<evidence type="ECO:0000256" key="5">
    <source>
        <dbReference type="PIRNR" id="PIRNR000441"/>
    </source>
</evidence>
<evidence type="ECO:0000256" key="6">
    <source>
        <dbReference type="SAM" id="MobiDB-lite"/>
    </source>
</evidence>
<dbReference type="InterPro" id="IPR011004">
    <property type="entry name" value="Trimer_LpxA-like_sf"/>
</dbReference>
<dbReference type="NCBIfam" id="NF041874">
    <property type="entry name" value="EPS_EpsC"/>
    <property type="match status" value="1"/>
</dbReference>
<evidence type="ECO:0000256" key="2">
    <source>
        <dbReference type="ARBA" id="ARBA00022679"/>
    </source>
</evidence>
<dbReference type="CDD" id="cd03354">
    <property type="entry name" value="LbH_SAT"/>
    <property type="match status" value="1"/>
</dbReference>
<dbReference type="InterPro" id="IPR018357">
    <property type="entry name" value="Hexapep_transf_CS"/>
</dbReference>
<evidence type="ECO:0000313" key="7">
    <source>
        <dbReference type="EMBL" id="MCZ4279455.1"/>
    </source>
</evidence>
<dbReference type="SUPFAM" id="SSF51161">
    <property type="entry name" value="Trimeric LpxA-like enzymes"/>
    <property type="match status" value="1"/>
</dbReference>
<gene>
    <name evidence="7" type="primary">cysE</name>
    <name evidence="7" type="ORF">O4H49_01615</name>
</gene>
<keyword evidence="4 5" id="KW-0012">Acyltransferase</keyword>
<evidence type="ECO:0000256" key="1">
    <source>
        <dbReference type="ARBA" id="ARBA00022605"/>
    </source>
</evidence>
<organism evidence="7 8">
    <name type="scientific">Kiloniella laminariae</name>
    <dbReference type="NCBI Taxonomy" id="454162"/>
    <lineage>
        <taxon>Bacteria</taxon>
        <taxon>Pseudomonadati</taxon>
        <taxon>Pseudomonadota</taxon>
        <taxon>Alphaproteobacteria</taxon>
        <taxon>Rhodospirillales</taxon>
        <taxon>Kiloniellaceae</taxon>
        <taxon>Kiloniella</taxon>
    </lineage>
</organism>
<comment type="catalytic activity">
    <reaction evidence="5">
        <text>L-serine + acetyl-CoA = O-acetyl-L-serine + CoA</text>
        <dbReference type="Rhea" id="RHEA:24560"/>
        <dbReference type="ChEBI" id="CHEBI:33384"/>
        <dbReference type="ChEBI" id="CHEBI:57287"/>
        <dbReference type="ChEBI" id="CHEBI:57288"/>
        <dbReference type="ChEBI" id="CHEBI:58340"/>
        <dbReference type="EC" id="2.3.1.30"/>
    </reaction>
</comment>
<dbReference type="InterPro" id="IPR005881">
    <property type="entry name" value="Ser_O-AcTrfase"/>
</dbReference>
<dbReference type="InterPro" id="IPR045304">
    <property type="entry name" value="LbH_SAT"/>
</dbReference>
<feature type="region of interest" description="Disordered" evidence="6">
    <location>
        <begin position="230"/>
        <end position="253"/>
    </location>
</feature>
<dbReference type="PIRSF" id="PIRSF000441">
    <property type="entry name" value="CysE"/>
    <property type="match status" value="1"/>
</dbReference>
<dbReference type="InterPro" id="IPR053376">
    <property type="entry name" value="Serine_acetyltransferase"/>
</dbReference>
<keyword evidence="1" id="KW-0028">Amino-acid biosynthesis</keyword>
<dbReference type="PANTHER" id="PTHR42811">
    <property type="entry name" value="SERINE ACETYLTRANSFERASE"/>
    <property type="match status" value="1"/>
</dbReference>
<dbReference type="GO" id="GO:0009001">
    <property type="term" value="F:serine O-acetyltransferase activity"/>
    <property type="evidence" value="ECO:0007669"/>
    <property type="project" value="UniProtKB-EC"/>
</dbReference>
<dbReference type="EC" id="2.3.1.30" evidence="5"/>
<proteinExistence type="inferred from homology"/>
<protein>
    <recommendedName>
        <fullName evidence="5">Serine acetyltransferase</fullName>
        <ecNumber evidence="5">2.3.1.30</ecNumber>
    </recommendedName>
</protein>
<evidence type="ECO:0000313" key="8">
    <source>
        <dbReference type="Proteomes" id="UP001069802"/>
    </source>
</evidence>
<keyword evidence="3" id="KW-0677">Repeat</keyword>
<sequence>MFDRIKAEIDATMARDPAARSRLEVVLCYPGFQALMLHRLANRLWKRDWHLLSRCISHIGRIVTGIEIHPGATIGKDFFIDHGMGVVIGETSHIGDNVTLYHGVTLGGVAPSVDSDAQRGVKRHPTLECGVIVGSGAQILGPITVARCARIGANAVVTKDVPRCATVVGIPGKVVNPKPAVVDDQPFVAYGTPTGDIPDPVARTLEGLLNEVQSLRQRLNALEGQEDYQKNLLHNKSDATKTEELVKEKTSGK</sequence>
<accession>A0ABT4LED2</accession>
<name>A0ABT4LED2_9PROT</name>
<comment type="similarity">
    <text evidence="5">Belongs to the transferase hexapeptide repeat family.</text>
</comment>